<keyword evidence="1" id="KW-0732">Signal</keyword>
<dbReference type="EMBL" id="JBHLXG010000008">
    <property type="protein sequence ID" value="MFC0226925.1"/>
    <property type="molecule type" value="Genomic_DNA"/>
</dbReference>
<dbReference type="RefSeq" id="WP_380674969.1">
    <property type="nucleotide sequence ID" value="NZ_CP173186.1"/>
</dbReference>
<evidence type="ECO:0000313" key="3">
    <source>
        <dbReference type="EMBL" id="MFC0226925.1"/>
    </source>
</evidence>
<feature type="chain" id="PRO_5045887386" evidence="1">
    <location>
        <begin position="23"/>
        <end position="170"/>
    </location>
</feature>
<dbReference type="InterPro" id="IPR050263">
    <property type="entry name" value="Bact_Fimbrial_Adh_Pro"/>
</dbReference>
<name>A0ABV6ED62_9GAMM</name>
<feature type="signal peptide" evidence="1">
    <location>
        <begin position="1"/>
        <end position="22"/>
    </location>
</feature>
<dbReference type="InterPro" id="IPR036937">
    <property type="entry name" value="Adhesion_dom_fimbrial_sf"/>
</dbReference>
<evidence type="ECO:0000256" key="1">
    <source>
        <dbReference type="SAM" id="SignalP"/>
    </source>
</evidence>
<dbReference type="InterPro" id="IPR000259">
    <property type="entry name" value="Adhesion_dom_fimbrial"/>
</dbReference>
<dbReference type="Gene3D" id="2.60.40.1090">
    <property type="entry name" value="Fimbrial-type adhesion domain"/>
    <property type="match status" value="1"/>
</dbReference>
<protein>
    <submittedName>
        <fullName evidence="3">Fimbrial protein</fullName>
    </submittedName>
</protein>
<evidence type="ECO:0000313" key="4">
    <source>
        <dbReference type="Proteomes" id="UP001589792"/>
    </source>
</evidence>
<proteinExistence type="predicted"/>
<organism evidence="3 4">
    <name type="scientific">Serratia aquatilis</name>
    <dbReference type="NCBI Taxonomy" id="1737515"/>
    <lineage>
        <taxon>Bacteria</taxon>
        <taxon>Pseudomonadati</taxon>
        <taxon>Pseudomonadota</taxon>
        <taxon>Gammaproteobacteria</taxon>
        <taxon>Enterobacterales</taxon>
        <taxon>Yersiniaceae</taxon>
        <taxon>Serratia</taxon>
    </lineage>
</organism>
<dbReference type="PANTHER" id="PTHR33420">
    <property type="entry name" value="FIMBRIAL SUBUNIT ELFA-RELATED"/>
    <property type="match status" value="1"/>
</dbReference>
<comment type="caution">
    <text evidence="3">The sequence shown here is derived from an EMBL/GenBank/DDBJ whole genome shotgun (WGS) entry which is preliminary data.</text>
</comment>
<keyword evidence="4" id="KW-1185">Reference proteome</keyword>
<dbReference type="InterPro" id="IPR008966">
    <property type="entry name" value="Adhesion_dom_sf"/>
</dbReference>
<dbReference type="SUPFAM" id="SSF49401">
    <property type="entry name" value="Bacterial adhesins"/>
    <property type="match status" value="1"/>
</dbReference>
<reference evidence="3 4" key="1">
    <citation type="submission" date="2024-09" db="EMBL/GenBank/DDBJ databases">
        <authorList>
            <person name="Sun Q."/>
            <person name="Mori K."/>
        </authorList>
    </citation>
    <scope>NUCLEOTIDE SEQUENCE [LARGE SCALE GENOMIC DNA]</scope>
    <source>
        <strain evidence="3 4">CCM 8626</strain>
    </source>
</reference>
<dbReference type="Pfam" id="PF00419">
    <property type="entry name" value="Fimbrial"/>
    <property type="match status" value="1"/>
</dbReference>
<accession>A0ABV6ED62</accession>
<evidence type="ECO:0000259" key="2">
    <source>
        <dbReference type="Pfam" id="PF00419"/>
    </source>
</evidence>
<dbReference type="PANTHER" id="PTHR33420:SF33">
    <property type="entry name" value="MINOR FIMBRIAL SUBUNIT"/>
    <property type="match status" value="1"/>
</dbReference>
<sequence length="170" mass="18107">MKRKTTVLLLTGLLIAMPETRATQETSAFTLDGYLILPPVCTLNNNAQIEVPFGNVGVRKVDGVQYKKPIPYTLVCTGDTSKPWTVSLTFTGTVAPFATDNATLLANSPQNGNRLGIKLLRNGVALPLNTAITIDPASPPTLEAVPVKQPGSTLLADPFNATGTLRVTYQ</sequence>
<feature type="domain" description="Fimbrial-type adhesion" evidence="2">
    <location>
        <begin position="33"/>
        <end position="170"/>
    </location>
</feature>
<dbReference type="Proteomes" id="UP001589792">
    <property type="component" value="Unassembled WGS sequence"/>
</dbReference>
<gene>
    <name evidence="3" type="ORF">ACFFJ3_10495</name>
</gene>